<comment type="caution">
    <text evidence="7">The sequence shown here is derived from an EMBL/GenBank/DDBJ whole genome shotgun (WGS) entry which is preliminary data.</text>
</comment>
<evidence type="ECO:0000313" key="7">
    <source>
        <dbReference type="EMBL" id="OMJ69365.1"/>
    </source>
</evidence>
<evidence type="ECO:0000256" key="2">
    <source>
        <dbReference type="ARBA" id="ARBA00022617"/>
    </source>
</evidence>
<dbReference type="InterPro" id="IPR038297">
    <property type="entry name" value="CcmH/CycL/NrfF/Ccl2_sf"/>
</dbReference>
<keyword evidence="5" id="KW-0472">Membrane</keyword>
<evidence type="ECO:0000256" key="5">
    <source>
        <dbReference type="SAM" id="Phobius"/>
    </source>
</evidence>
<comment type="similarity">
    <text evidence="1">Belongs to the CcmH/CycL/Ccl2/NrfF family.</text>
</comment>
<keyword evidence="5" id="KW-0812">Transmembrane</keyword>
<dbReference type="Pfam" id="PF03918">
    <property type="entry name" value="CcmH"/>
    <property type="match status" value="1"/>
</dbReference>
<dbReference type="InterPro" id="IPR005616">
    <property type="entry name" value="CcmH/CycL/Ccl2/NrfF_N"/>
</dbReference>
<dbReference type="GO" id="GO:0046872">
    <property type="term" value="F:metal ion binding"/>
    <property type="evidence" value="ECO:0007669"/>
    <property type="project" value="UniProtKB-KW"/>
</dbReference>
<gene>
    <name evidence="7" type="ORF">SteCoe_32929</name>
</gene>
<proteinExistence type="inferred from homology"/>
<dbReference type="AlphaFoldDB" id="A0A1R2AY30"/>
<name>A0A1R2AY30_9CILI</name>
<evidence type="ECO:0000313" key="8">
    <source>
        <dbReference type="Proteomes" id="UP000187209"/>
    </source>
</evidence>
<dbReference type="Gene3D" id="1.10.8.640">
    <property type="entry name" value="Cytochrome C biogenesis protein"/>
    <property type="match status" value="1"/>
</dbReference>
<reference evidence="7 8" key="1">
    <citation type="submission" date="2016-11" db="EMBL/GenBank/DDBJ databases">
        <title>The macronuclear genome of Stentor coeruleus: a giant cell with tiny introns.</title>
        <authorList>
            <person name="Slabodnick M."/>
            <person name="Ruby J.G."/>
            <person name="Reiff S.B."/>
            <person name="Swart E.C."/>
            <person name="Gosai S."/>
            <person name="Prabakaran S."/>
            <person name="Witkowska E."/>
            <person name="Larue G.E."/>
            <person name="Fisher S."/>
            <person name="Freeman R.M."/>
            <person name="Gunawardena J."/>
            <person name="Chu W."/>
            <person name="Stover N.A."/>
            <person name="Gregory B.D."/>
            <person name="Nowacki M."/>
            <person name="Derisi J."/>
            <person name="Roy S.W."/>
            <person name="Marshall W.F."/>
            <person name="Sood P."/>
        </authorList>
    </citation>
    <scope>NUCLEOTIDE SEQUENCE [LARGE SCALE GENOMIC DNA]</scope>
    <source>
        <strain evidence="7">WM001</strain>
    </source>
</reference>
<organism evidence="7 8">
    <name type="scientific">Stentor coeruleus</name>
    <dbReference type="NCBI Taxonomy" id="5963"/>
    <lineage>
        <taxon>Eukaryota</taxon>
        <taxon>Sar</taxon>
        <taxon>Alveolata</taxon>
        <taxon>Ciliophora</taxon>
        <taxon>Postciliodesmatophora</taxon>
        <taxon>Heterotrichea</taxon>
        <taxon>Heterotrichida</taxon>
        <taxon>Stentoridae</taxon>
        <taxon>Stentor</taxon>
    </lineage>
</organism>
<sequence>MAKDEDDYSFFPSKEQTFPRYLYETHNEYQIRKLIGVLRCYDCIGDLTLEQADSYMCRKTHQTISKLSNKGWSDKEILKECKRIYGNDILTRHYDFEPPIISYKLILGFYGLYLLRAKYFRVRWEKMVKYKRDKYY</sequence>
<evidence type="ECO:0000259" key="6">
    <source>
        <dbReference type="Pfam" id="PF03918"/>
    </source>
</evidence>
<keyword evidence="4" id="KW-0408">Iron</keyword>
<dbReference type="Proteomes" id="UP000187209">
    <property type="component" value="Unassembled WGS sequence"/>
</dbReference>
<keyword evidence="5" id="KW-1133">Transmembrane helix</keyword>
<dbReference type="EMBL" id="MPUH01001207">
    <property type="protein sequence ID" value="OMJ69365.1"/>
    <property type="molecule type" value="Genomic_DNA"/>
</dbReference>
<keyword evidence="2" id="KW-0349">Heme</keyword>
<keyword evidence="8" id="KW-1185">Reference proteome</keyword>
<evidence type="ECO:0000256" key="3">
    <source>
        <dbReference type="ARBA" id="ARBA00022723"/>
    </source>
</evidence>
<dbReference type="OrthoDB" id="10362074at2759"/>
<evidence type="ECO:0000256" key="4">
    <source>
        <dbReference type="ARBA" id="ARBA00023004"/>
    </source>
</evidence>
<accession>A0A1R2AY30</accession>
<keyword evidence="3" id="KW-0479">Metal-binding</keyword>
<feature type="domain" description="CcmH/CycL/Ccl2/NrfF N-terminal" evidence="6">
    <location>
        <begin position="24"/>
        <end position="111"/>
    </location>
</feature>
<evidence type="ECO:0000256" key="1">
    <source>
        <dbReference type="ARBA" id="ARBA00010342"/>
    </source>
</evidence>
<protein>
    <recommendedName>
        <fullName evidence="6">CcmH/CycL/Ccl2/NrfF N-terminal domain-containing protein</fullName>
    </recommendedName>
</protein>
<feature type="transmembrane region" description="Helical" evidence="5">
    <location>
        <begin position="100"/>
        <end position="117"/>
    </location>
</feature>